<dbReference type="InterPro" id="IPR052579">
    <property type="entry name" value="Zinc_finger_SWIM"/>
</dbReference>
<evidence type="ECO:0000259" key="2">
    <source>
        <dbReference type="Pfam" id="PF10551"/>
    </source>
</evidence>
<dbReference type="AlphaFoldDB" id="A0AAP0KV48"/>
<name>A0AAP0KV48_9MAGN</name>
<feature type="transmembrane region" description="Helical" evidence="1">
    <location>
        <begin position="12"/>
        <end position="34"/>
    </location>
</feature>
<dbReference type="PANTHER" id="PTHR31569:SF4">
    <property type="entry name" value="SWIM-TYPE DOMAIN-CONTAINING PROTEIN"/>
    <property type="match status" value="1"/>
</dbReference>
<keyword evidence="1" id="KW-1133">Transmembrane helix</keyword>
<keyword evidence="1" id="KW-0472">Membrane</keyword>
<keyword evidence="1" id="KW-0812">Transmembrane</keyword>
<proteinExistence type="predicted"/>
<accession>A0AAP0KV48</accession>
<organism evidence="3 4">
    <name type="scientific">Stephania cephalantha</name>
    <dbReference type="NCBI Taxonomy" id="152367"/>
    <lineage>
        <taxon>Eukaryota</taxon>
        <taxon>Viridiplantae</taxon>
        <taxon>Streptophyta</taxon>
        <taxon>Embryophyta</taxon>
        <taxon>Tracheophyta</taxon>
        <taxon>Spermatophyta</taxon>
        <taxon>Magnoliopsida</taxon>
        <taxon>Ranunculales</taxon>
        <taxon>Menispermaceae</taxon>
        <taxon>Menispermoideae</taxon>
        <taxon>Cissampelideae</taxon>
        <taxon>Stephania</taxon>
    </lineage>
</organism>
<dbReference type="Proteomes" id="UP001419268">
    <property type="component" value="Unassembled WGS sequence"/>
</dbReference>
<keyword evidence="4" id="KW-1185">Reference proteome</keyword>
<reference evidence="3 4" key="1">
    <citation type="submission" date="2024-01" db="EMBL/GenBank/DDBJ databases">
        <title>Genome assemblies of Stephania.</title>
        <authorList>
            <person name="Yang L."/>
        </authorList>
    </citation>
    <scope>NUCLEOTIDE SEQUENCE [LARGE SCALE GENOMIC DNA]</scope>
    <source>
        <strain evidence="3">JXDWG</strain>
        <tissue evidence="3">Leaf</tissue>
    </source>
</reference>
<dbReference type="EMBL" id="JBBNAG010000002">
    <property type="protein sequence ID" value="KAK9158387.1"/>
    <property type="molecule type" value="Genomic_DNA"/>
</dbReference>
<evidence type="ECO:0000313" key="4">
    <source>
        <dbReference type="Proteomes" id="UP001419268"/>
    </source>
</evidence>
<sequence length="185" mass="21745">MDCTYKTNRYRMSLLEIVGITLTHLTFSVGFVFISSKTNTNYVWALENLRSILDRWPKFDAIVIDRELGLISAIKEVFSISPHLLCKWHINKLVLTKTKKMFANNEGFTRFTNRRNTLLCAKSEASFELRMNDLQSKFETLKGLINYLDNTWVKYYKENLYRYGKTELCTLGKPRRRGLNLQIPL</sequence>
<feature type="domain" description="MULE transposase" evidence="2">
    <location>
        <begin position="1"/>
        <end position="92"/>
    </location>
</feature>
<dbReference type="PANTHER" id="PTHR31569">
    <property type="entry name" value="SWIM-TYPE DOMAIN-CONTAINING PROTEIN"/>
    <property type="match status" value="1"/>
</dbReference>
<evidence type="ECO:0000313" key="3">
    <source>
        <dbReference type="EMBL" id="KAK9158387.1"/>
    </source>
</evidence>
<gene>
    <name evidence="3" type="ORF">Scep_004961</name>
</gene>
<protein>
    <recommendedName>
        <fullName evidence="2">MULE transposase domain-containing protein</fullName>
    </recommendedName>
</protein>
<evidence type="ECO:0000256" key="1">
    <source>
        <dbReference type="SAM" id="Phobius"/>
    </source>
</evidence>
<comment type="caution">
    <text evidence="3">The sequence shown here is derived from an EMBL/GenBank/DDBJ whole genome shotgun (WGS) entry which is preliminary data.</text>
</comment>
<dbReference type="InterPro" id="IPR018289">
    <property type="entry name" value="MULE_transposase_dom"/>
</dbReference>
<dbReference type="Pfam" id="PF10551">
    <property type="entry name" value="MULE"/>
    <property type="match status" value="1"/>
</dbReference>